<dbReference type="InterPro" id="IPR013325">
    <property type="entry name" value="RNA_pol_sigma_r2"/>
</dbReference>
<dbReference type="InterPro" id="IPR036388">
    <property type="entry name" value="WH-like_DNA-bd_sf"/>
</dbReference>
<dbReference type="AlphaFoldDB" id="A0A0G1U4D3"/>
<dbReference type="EMBL" id="LCNT01000004">
    <property type="protein sequence ID" value="KKU61173.1"/>
    <property type="molecule type" value="Genomic_DNA"/>
</dbReference>
<gene>
    <name evidence="6" type="ORF">UX85_C0004G0095</name>
</gene>
<dbReference type="GO" id="GO:0003677">
    <property type="term" value="F:DNA binding"/>
    <property type="evidence" value="ECO:0007669"/>
    <property type="project" value="UniProtKB-KW"/>
</dbReference>
<dbReference type="InterPro" id="IPR007630">
    <property type="entry name" value="RNA_pol_sigma70_r4"/>
</dbReference>
<dbReference type="InterPro" id="IPR050239">
    <property type="entry name" value="Sigma-70_RNA_pol_init_factors"/>
</dbReference>
<keyword evidence="4" id="KW-0804">Transcription</keyword>
<dbReference type="InterPro" id="IPR013324">
    <property type="entry name" value="RNA_pol_sigma_r3/r4-like"/>
</dbReference>
<dbReference type="InterPro" id="IPR007627">
    <property type="entry name" value="RNA_pol_sigma70_r2"/>
</dbReference>
<dbReference type="Gene3D" id="1.20.120.1810">
    <property type="match status" value="1"/>
</dbReference>
<evidence type="ECO:0000259" key="5">
    <source>
        <dbReference type="PROSITE" id="PS00716"/>
    </source>
</evidence>
<dbReference type="CDD" id="cd06171">
    <property type="entry name" value="Sigma70_r4"/>
    <property type="match status" value="1"/>
</dbReference>
<dbReference type="PATRIC" id="fig|1618371.3.peg.679"/>
<keyword evidence="1" id="KW-0805">Transcription regulation</keyword>
<organism evidence="6 7">
    <name type="scientific">Candidatus Beckwithbacteria bacterium GW2011_GWB1_47_15</name>
    <dbReference type="NCBI Taxonomy" id="1618371"/>
    <lineage>
        <taxon>Bacteria</taxon>
        <taxon>Candidatus Beckwithiibacteriota</taxon>
    </lineage>
</organism>
<name>A0A0G1U4D3_9BACT</name>
<keyword evidence="3" id="KW-0238">DNA-binding</keyword>
<dbReference type="Gene3D" id="1.10.10.10">
    <property type="entry name" value="Winged helix-like DNA-binding domain superfamily/Winged helix DNA-binding domain"/>
    <property type="match status" value="1"/>
</dbReference>
<evidence type="ECO:0000313" key="7">
    <source>
        <dbReference type="Proteomes" id="UP000033860"/>
    </source>
</evidence>
<dbReference type="InterPro" id="IPR014284">
    <property type="entry name" value="RNA_pol_sigma-70_dom"/>
</dbReference>
<evidence type="ECO:0000256" key="3">
    <source>
        <dbReference type="ARBA" id="ARBA00023125"/>
    </source>
</evidence>
<dbReference type="PANTHER" id="PTHR30603:SF47">
    <property type="entry name" value="RNA POLYMERASE SIGMA FACTOR SIGD, CHLOROPLASTIC"/>
    <property type="match status" value="1"/>
</dbReference>
<feature type="domain" description="RNA polymerase sigma-70" evidence="5">
    <location>
        <begin position="991"/>
        <end position="1017"/>
    </location>
</feature>
<evidence type="ECO:0000313" key="6">
    <source>
        <dbReference type="EMBL" id="KKU61173.1"/>
    </source>
</evidence>
<dbReference type="SUPFAM" id="SSF88659">
    <property type="entry name" value="Sigma3 and sigma4 domains of RNA polymerase sigma factors"/>
    <property type="match status" value="1"/>
</dbReference>
<sequence length="1034" mass="119902">MSYLINSLLPTGLAQKTNKGYQLTLEAENYAKPIAALLLEYSASQDIPASKIFGQPITSSGNRAHITRSAILLTLNQKSSFEIELCRTLNSDLSSIRGNLKSLNDLGLINHEAVDTEQKGWLIYKRVGPKNLATHSPRLNRLRKNVIKYFEVNEEGNIPSVLKALGRQDASDVYTIFSELAESGYLETKKWTGGVQQSITHITPKGTEFVETIIRPILAAVSGHTQQLTTMNETLEKIQNDPSITEKAIQNYRRHNEKITKEENADIIIDHLIEYGPTRPKDLKERYGKKTAPVLKHLSESGRIIKHQDGKAVFYLLPTLDKPQVERPVLAVDFSQPEDLLPPTCLPKEHYLAQLETHDLWLEIQEDLDQLPKKAYTQREFFSLYDPDNPNWAERDNYTNGKYYNLVLALRKSGIRYPYKYLTEYQPQKQEVMDLVAKIQLNLIEKLIETPIKKNWRDYYEELHTEAFWVQLYQDLKTIPENTYFTNFMRGFSRNENNGGKINPSTPGYYLNLLYALERHTESAGHFIRNFTPTLPYEPELIQAIRMAKQELEKKVSFIRPRVSPEQWIQTLETKDFWEELRQDLEMFKAKNETFWNFLFFFDEENIKLEQKTDEKRKPYLGKYYTLVHTFSRHLQLFLEDGLQELPETLTSSVISSLKSYLYSKAPLDVRELLLLNFPDDFEYIFDEEYLTSLRKSSAFPVEDETTTQEHQVLAEILARVRSGITVAEEEDYDTIDLPTEIGRRVNLYQTYDLQTQIALAKEIERGELAKETIENNPQHPDSQNLEQFVLRGQEAKDALIKSMQRWIFFLASRFKKRGAKPSTFDLYQTGNIGLLVAINKYDWRKGVKLSTYATYWIENEMRALLAQDRGLSTYDNKLFTQITRAIGEIEKEQKQVSEELISEKTNIPVERIQALLQRVYPISLEASAPGDDERTLLDTTKDPNVDTEREALQRVIRHQVDTLLSQNNISPRQAEILRMRYGLKDGVFYTLQEVGYAFGLTRERIRQIEAEALEKLSSLKETINLNDLVKKIK</sequence>
<dbReference type="Proteomes" id="UP000033860">
    <property type="component" value="Unassembled WGS sequence"/>
</dbReference>
<evidence type="ECO:0000256" key="2">
    <source>
        <dbReference type="ARBA" id="ARBA00023082"/>
    </source>
</evidence>
<dbReference type="SUPFAM" id="SSF88946">
    <property type="entry name" value="Sigma2 domain of RNA polymerase sigma factors"/>
    <property type="match status" value="1"/>
</dbReference>
<dbReference type="GO" id="GO:0016987">
    <property type="term" value="F:sigma factor activity"/>
    <property type="evidence" value="ECO:0007669"/>
    <property type="project" value="UniProtKB-KW"/>
</dbReference>
<dbReference type="Pfam" id="PF04545">
    <property type="entry name" value="Sigma70_r4"/>
    <property type="match status" value="1"/>
</dbReference>
<dbReference type="Pfam" id="PF04542">
    <property type="entry name" value="Sigma70_r2"/>
    <property type="match status" value="1"/>
</dbReference>
<accession>A0A0G1U4D3</accession>
<dbReference type="PROSITE" id="PS00716">
    <property type="entry name" value="SIGMA70_2"/>
    <property type="match status" value="1"/>
</dbReference>
<evidence type="ECO:0000256" key="4">
    <source>
        <dbReference type="ARBA" id="ARBA00023163"/>
    </source>
</evidence>
<proteinExistence type="predicted"/>
<reference evidence="6 7" key="1">
    <citation type="journal article" date="2015" name="Nature">
        <title>rRNA introns, odd ribosomes, and small enigmatic genomes across a large radiation of phyla.</title>
        <authorList>
            <person name="Brown C.T."/>
            <person name="Hug L.A."/>
            <person name="Thomas B.C."/>
            <person name="Sharon I."/>
            <person name="Castelle C.J."/>
            <person name="Singh A."/>
            <person name="Wilkins M.J."/>
            <person name="Williams K.H."/>
            <person name="Banfield J.F."/>
        </authorList>
    </citation>
    <scope>NUCLEOTIDE SEQUENCE [LARGE SCALE GENOMIC DNA]</scope>
</reference>
<dbReference type="NCBIfam" id="TIGR02937">
    <property type="entry name" value="sigma70-ECF"/>
    <property type="match status" value="1"/>
</dbReference>
<evidence type="ECO:0000256" key="1">
    <source>
        <dbReference type="ARBA" id="ARBA00023015"/>
    </source>
</evidence>
<protein>
    <submittedName>
        <fullName evidence="6">RNA polymerase sigma factor</fullName>
    </submittedName>
</protein>
<dbReference type="PANTHER" id="PTHR30603">
    <property type="entry name" value="RNA POLYMERASE SIGMA FACTOR RPO"/>
    <property type="match status" value="1"/>
</dbReference>
<dbReference type="InterPro" id="IPR000943">
    <property type="entry name" value="RNA_pol_sigma70"/>
</dbReference>
<dbReference type="GO" id="GO:0006352">
    <property type="term" value="P:DNA-templated transcription initiation"/>
    <property type="evidence" value="ECO:0007669"/>
    <property type="project" value="InterPro"/>
</dbReference>
<comment type="caution">
    <text evidence="6">The sequence shown here is derived from an EMBL/GenBank/DDBJ whole genome shotgun (WGS) entry which is preliminary data.</text>
</comment>
<dbReference type="PRINTS" id="PR00046">
    <property type="entry name" value="SIGMA70FCT"/>
</dbReference>
<keyword evidence="2" id="KW-0731">Sigma factor</keyword>